<sequence>MGSPFYIQQYQHVVEKPQSESESKLYLNHTNVGVINGTLSVNHIGNTTETLRDNNTVYLQGFRNLTADNDMGSASYTFQAIGNYDSYNNYKSRGVAIFDEVATGELSFLANTVAVYKTSVDADGNGAFLMWHWR</sequence>
<gene>
    <name evidence="1" type="ORF">NFRAN_2431</name>
</gene>
<proteinExistence type="predicted"/>
<keyword evidence="2" id="KW-1185">Reference proteome</keyword>
<name>A0A484IAI1_9ARCH</name>
<accession>A0A484IAI1</accession>
<protein>
    <submittedName>
        <fullName evidence="1">Uncharacterized protein</fullName>
    </submittedName>
</protein>
<organism evidence="1 2">
    <name type="scientific">Candidatus Nitrosocosmicus franklandianus</name>
    <dbReference type="NCBI Taxonomy" id="1798806"/>
    <lineage>
        <taxon>Archaea</taxon>
        <taxon>Nitrososphaerota</taxon>
        <taxon>Nitrososphaeria</taxon>
        <taxon>Nitrososphaerales</taxon>
        <taxon>Nitrososphaeraceae</taxon>
        <taxon>Candidatus Nitrosocosmicus</taxon>
    </lineage>
</organism>
<evidence type="ECO:0000313" key="2">
    <source>
        <dbReference type="Proteomes" id="UP000294299"/>
    </source>
</evidence>
<dbReference type="Proteomes" id="UP000294299">
    <property type="component" value="Chromosome NFRAN"/>
</dbReference>
<dbReference type="KEGG" id="nfn:NFRAN_2431"/>
<dbReference type="AlphaFoldDB" id="A0A484IAI1"/>
<evidence type="ECO:0000313" key="1">
    <source>
        <dbReference type="EMBL" id="VFJ14753.1"/>
    </source>
</evidence>
<dbReference type="EMBL" id="LR216287">
    <property type="protein sequence ID" value="VFJ14753.1"/>
    <property type="molecule type" value="Genomic_DNA"/>
</dbReference>
<reference evidence="1 2" key="1">
    <citation type="submission" date="2019-02" db="EMBL/GenBank/DDBJ databases">
        <authorList>
            <person name="Lehtovirta-Morley E L."/>
        </authorList>
    </citation>
    <scope>NUCLEOTIDE SEQUENCE [LARGE SCALE GENOMIC DNA]</scope>
    <source>
        <strain evidence="1">NFRAN1</strain>
    </source>
</reference>